<dbReference type="InterPro" id="IPR036429">
    <property type="entry name" value="SpoA-like_sf"/>
</dbReference>
<evidence type="ECO:0000259" key="7">
    <source>
        <dbReference type="Pfam" id="PF01052"/>
    </source>
</evidence>
<comment type="caution">
    <text evidence="8">The sequence shown here is derived from an EMBL/GenBank/DDBJ whole genome shotgun (WGS) entry which is preliminary data.</text>
</comment>
<evidence type="ECO:0000313" key="9">
    <source>
        <dbReference type="Proteomes" id="UP000281094"/>
    </source>
</evidence>
<dbReference type="GO" id="GO:0097588">
    <property type="term" value="P:archaeal or bacterial-type flagellum-dependent cell motility"/>
    <property type="evidence" value="ECO:0007669"/>
    <property type="project" value="UniProtKB-KW"/>
</dbReference>
<dbReference type="InterPro" id="IPR028976">
    <property type="entry name" value="CheC-like_sf"/>
</dbReference>
<evidence type="ECO:0000256" key="2">
    <source>
        <dbReference type="ARBA" id="ARBA00022475"/>
    </source>
</evidence>
<name>A0A3L7JDR1_9HYPH</name>
<dbReference type="EMBL" id="RCWN01000001">
    <property type="protein sequence ID" value="RLQ88816.1"/>
    <property type="molecule type" value="Genomic_DNA"/>
</dbReference>
<gene>
    <name evidence="8" type="ORF">D8780_11900</name>
</gene>
<evidence type="ECO:0000256" key="6">
    <source>
        <dbReference type="ARBA" id="ARBA00025044"/>
    </source>
</evidence>
<dbReference type="AlphaFoldDB" id="A0A3L7JDR1"/>
<dbReference type="InterPro" id="IPR001543">
    <property type="entry name" value="FliN-like_C"/>
</dbReference>
<evidence type="ECO:0000256" key="3">
    <source>
        <dbReference type="ARBA" id="ARBA00022500"/>
    </source>
</evidence>
<evidence type="ECO:0000313" key="8">
    <source>
        <dbReference type="EMBL" id="RLQ88816.1"/>
    </source>
</evidence>
<reference evidence="8 9" key="1">
    <citation type="submission" date="2018-10" db="EMBL/GenBank/DDBJ databases">
        <title>Notoacmeibacter sp. M2BS9Y-3-1, whole genome shotgun sequence.</title>
        <authorList>
            <person name="Tuo L."/>
        </authorList>
    </citation>
    <scope>NUCLEOTIDE SEQUENCE [LARGE SCALE GENOMIC DNA]</scope>
    <source>
        <strain evidence="8 9">M2BS9Y-3-1</strain>
    </source>
</reference>
<keyword evidence="5" id="KW-0472">Membrane</keyword>
<evidence type="ECO:0000256" key="1">
    <source>
        <dbReference type="ARBA" id="ARBA00004202"/>
    </source>
</evidence>
<dbReference type="SUPFAM" id="SSF101801">
    <property type="entry name" value="Surface presentation of antigens (SPOA)"/>
    <property type="match status" value="1"/>
</dbReference>
<protein>
    <recommendedName>
        <fullName evidence="7">Flagellar motor switch protein FliN-like C-terminal domain-containing protein</fullName>
    </recommendedName>
</protein>
<dbReference type="Proteomes" id="UP000281094">
    <property type="component" value="Unassembled WGS sequence"/>
</dbReference>
<organism evidence="8 9">
    <name type="scientific">Notoacmeibacter ruber</name>
    <dbReference type="NCBI Taxonomy" id="2670375"/>
    <lineage>
        <taxon>Bacteria</taxon>
        <taxon>Pseudomonadati</taxon>
        <taxon>Pseudomonadota</taxon>
        <taxon>Alphaproteobacteria</taxon>
        <taxon>Hyphomicrobiales</taxon>
        <taxon>Notoacmeibacteraceae</taxon>
        <taxon>Notoacmeibacter</taxon>
    </lineage>
</organism>
<sequence length="303" mass="32645">MSVNTLNKTESLSRFVEALQARTTVARDTSDQDDRLGRSLAHAMGRDLGPDIAGLARFHFESATRTEIGAWSAEQPGQGMMVRCLSEAGEEGEDPAPSLLATMEMQSIRDVATLLLGGTISAHMDKGEKPLTRIEQSICDMLWRDLVVAIAKETKHEIGMPSLGRPDDADLSAVKDKRVLVLRFTMSVGERDGMMQLAIPADRLPLYQPAPSAAATSAHKASSPHDANAPRFGSLKVEATIRLSGGMLSYREIEALEVGSVIPLADAAFSNCIMQIGQEVLATARVGKSGDHYCIRVNEDVAD</sequence>
<dbReference type="GO" id="GO:0005886">
    <property type="term" value="C:plasma membrane"/>
    <property type="evidence" value="ECO:0007669"/>
    <property type="project" value="UniProtKB-SubCell"/>
</dbReference>
<dbReference type="Gene3D" id="2.30.330.10">
    <property type="entry name" value="SpoA-like"/>
    <property type="match status" value="1"/>
</dbReference>
<comment type="subcellular location">
    <subcellularLocation>
        <location evidence="1">Cell membrane</location>
        <topology evidence="1">Peripheral membrane protein</topology>
    </subcellularLocation>
</comment>
<evidence type="ECO:0000256" key="5">
    <source>
        <dbReference type="ARBA" id="ARBA00023136"/>
    </source>
</evidence>
<dbReference type="GO" id="GO:0006935">
    <property type="term" value="P:chemotaxis"/>
    <property type="evidence" value="ECO:0007669"/>
    <property type="project" value="UniProtKB-KW"/>
</dbReference>
<comment type="function">
    <text evidence="6">FliM is one of three proteins (FliG, FliN, FliM) that forms the rotor-mounted switch complex (C ring), located at the base of the basal body. This complex interacts with the CheY and CheZ chemotaxis proteins, in addition to contacting components of the motor that determine the direction of flagellar rotation.</text>
</comment>
<keyword evidence="4" id="KW-0283">Flagellar rotation</keyword>
<dbReference type="Pfam" id="PF01052">
    <property type="entry name" value="FliMN_C"/>
    <property type="match status" value="1"/>
</dbReference>
<keyword evidence="3" id="KW-0145">Chemotaxis</keyword>
<evidence type="ECO:0000256" key="4">
    <source>
        <dbReference type="ARBA" id="ARBA00022779"/>
    </source>
</evidence>
<accession>A0A3L7JDR1</accession>
<dbReference type="Gene3D" id="3.40.1550.10">
    <property type="entry name" value="CheC-like"/>
    <property type="match status" value="1"/>
</dbReference>
<keyword evidence="2" id="KW-1003">Cell membrane</keyword>
<feature type="domain" description="Flagellar motor switch protein FliN-like C-terminal" evidence="7">
    <location>
        <begin position="234"/>
        <end position="299"/>
    </location>
</feature>
<proteinExistence type="predicted"/>
<keyword evidence="9" id="KW-1185">Reference proteome</keyword>
<dbReference type="RefSeq" id="WP_121645783.1">
    <property type="nucleotide sequence ID" value="NZ_RCWN01000001.1"/>
</dbReference>